<evidence type="ECO:0000313" key="2">
    <source>
        <dbReference type="Proteomes" id="UP000828390"/>
    </source>
</evidence>
<dbReference type="EMBL" id="JAIWYP010000011">
    <property type="protein sequence ID" value="KAH3737405.1"/>
    <property type="molecule type" value="Genomic_DNA"/>
</dbReference>
<accession>A0A9D4D3Q0</accession>
<keyword evidence="2" id="KW-1185">Reference proteome</keyword>
<name>A0A9D4D3Q0_DREPO</name>
<comment type="caution">
    <text evidence="1">The sequence shown here is derived from an EMBL/GenBank/DDBJ whole genome shotgun (WGS) entry which is preliminary data.</text>
</comment>
<reference evidence="1" key="2">
    <citation type="submission" date="2020-11" db="EMBL/GenBank/DDBJ databases">
        <authorList>
            <person name="McCartney M.A."/>
            <person name="Auch B."/>
            <person name="Kono T."/>
            <person name="Mallez S."/>
            <person name="Becker A."/>
            <person name="Gohl D.M."/>
            <person name="Silverstein K.A.T."/>
            <person name="Koren S."/>
            <person name="Bechman K.B."/>
            <person name="Herman A."/>
            <person name="Abrahante J.E."/>
            <person name="Garbe J."/>
        </authorList>
    </citation>
    <scope>NUCLEOTIDE SEQUENCE</scope>
    <source>
        <strain evidence="1">Duluth1</strain>
        <tissue evidence="1">Whole animal</tissue>
    </source>
</reference>
<dbReference type="AlphaFoldDB" id="A0A9D4D3Q0"/>
<sequence>MCWEPNKSHHGVSAGSLSYPHTPMCWKPYKPHHGVTAGSLLHPHTPMCWEPYKPHHGVTAGSQSHPHTPMCWEPPGAGCIEVSLQSGGSQVYHHLGNPRAPLLRSAMVK</sequence>
<organism evidence="1 2">
    <name type="scientific">Dreissena polymorpha</name>
    <name type="common">Zebra mussel</name>
    <name type="synonym">Mytilus polymorpha</name>
    <dbReference type="NCBI Taxonomy" id="45954"/>
    <lineage>
        <taxon>Eukaryota</taxon>
        <taxon>Metazoa</taxon>
        <taxon>Spiralia</taxon>
        <taxon>Lophotrochozoa</taxon>
        <taxon>Mollusca</taxon>
        <taxon>Bivalvia</taxon>
        <taxon>Autobranchia</taxon>
        <taxon>Heteroconchia</taxon>
        <taxon>Euheterodonta</taxon>
        <taxon>Imparidentia</taxon>
        <taxon>Neoheterodontei</taxon>
        <taxon>Myida</taxon>
        <taxon>Dreissenoidea</taxon>
        <taxon>Dreissenidae</taxon>
        <taxon>Dreissena</taxon>
    </lineage>
</organism>
<gene>
    <name evidence="1" type="ORF">DPMN_043998</name>
</gene>
<reference evidence="1" key="1">
    <citation type="journal article" date="2019" name="bioRxiv">
        <title>The Genome of the Zebra Mussel, Dreissena polymorpha: A Resource for Invasive Species Research.</title>
        <authorList>
            <person name="McCartney M.A."/>
            <person name="Auch B."/>
            <person name="Kono T."/>
            <person name="Mallez S."/>
            <person name="Zhang Y."/>
            <person name="Obille A."/>
            <person name="Becker A."/>
            <person name="Abrahante J.E."/>
            <person name="Garbe J."/>
            <person name="Badalamenti J.P."/>
            <person name="Herman A."/>
            <person name="Mangelson H."/>
            <person name="Liachko I."/>
            <person name="Sullivan S."/>
            <person name="Sone E.D."/>
            <person name="Koren S."/>
            <person name="Silverstein K.A.T."/>
            <person name="Beckman K.B."/>
            <person name="Gohl D.M."/>
        </authorList>
    </citation>
    <scope>NUCLEOTIDE SEQUENCE</scope>
    <source>
        <strain evidence="1">Duluth1</strain>
        <tissue evidence="1">Whole animal</tissue>
    </source>
</reference>
<dbReference type="Proteomes" id="UP000828390">
    <property type="component" value="Unassembled WGS sequence"/>
</dbReference>
<proteinExistence type="predicted"/>
<protein>
    <submittedName>
        <fullName evidence="1">Uncharacterized protein</fullName>
    </submittedName>
</protein>
<evidence type="ECO:0000313" key="1">
    <source>
        <dbReference type="EMBL" id="KAH3737405.1"/>
    </source>
</evidence>